<protein>
    <submittedName>
        <fullName evidence="1">Uncharacterized protein</fullName>
    </submittedName>
</protein>
<reference evidence="1" key="1">
    <citation type="submission" date="2021-05" db="EMBL/GenBank/DDBJ databases">
        <title>The genome of the haptophyte Pavlova lutheri (Diacronema luteri, Pavlovales) - a model for lipid biosynthesis in eukaryotic algae.</title>
        <authorList>
            <person name="Hulatt C.J."/>
            <person name="Posewitz M.C."/>
        </authorList>
    </citation>
    <scope>NUCLEOTIDE SEQUENCE</scope>
    <source>
        <strain evidence="1">NIVA-4/92</strain>
    </source>
</reference>
<dbReference type="SUPFAM" id="SSF54637">
    <property type="entry name" value="Thioesterase/thiol ester dehydrase-isomerase"/>
    <property type="match status" value="1"/>
</dbReference>
<accession>A0A8J5X8A5</accession>
<dbReference type="EMBL" id="JAGTXO010000055">
    <property type="protein sequence ID" value="KAG8458247.1"/>
    <property type="molecule type" value="Genomic_DNA"/>
</dbReference>
<evidence type="ECO:0000313" key="2">
    <source>
        <dbReference type="Proteomes" id="UP000751190"/>
    </source>
</evidence>
<dbReference type="AlphaFoldDB" id="A0A8J5X8A5"/>
<dbReference type="Proteomes" id="UP000751190">
    <property type="component" value="Unassembled WGS sequence"/>
</dbReference>
<dbReference type="OrthoDB" id="265761at2759"/>
<dbReference type="Pfam" id="PF13279">
    <property type="entry name" value="4HBT_2"/>
    <property type="match status" value="1"/>
</dbReference>
<dbReference type="PANTHER" id="PTHR12475">
    <property type="match status" value="1"/>
</dbReference>
<dbReference type="Gene3D" id="3.10.129.10">
    <property type="entry name" value="Hotdog Thioesterase"/>
    <property type="match status" value="1"/>
</dbReference>
<gene>
    <name evidence="1" type="ORF">KFE25_001539</name>
</gene>
<dbReference type="PANTHER" id="PTHR12475:SF4">
    <property type="entry name" value="PROTEIN THEM6"/>
    <property type="match status" value="1"/>
</dbReference>
<organism evidence="1 2">
    <name type="scientific">Diacronema lutheri</name>
    <name type="common">Unicellular marine alga</name>
    <name type="synonym">Monochrysis lutheri</name>
    <dbReference type="NCBI Taxonomy" id="2081491"/>
    <lineage>
        <taxon>Eukaryota</taxon>
        <taxon>Haptista</taxon>
        <taxon>Haptophyta</taxon>
        <taxon>Pavlovophyceae</taxon>
        <taxon>Pavlovales</taxon>
        <taxon>Pavlovaceae</taxon>
        <taxon>Diacronema</taxon>
    </lineage>
</organism>
<proteinExistence type="predicted"/>
<evidence type="ECO:0000313" key="1">
    <source>
        <dbReference type="EMBL" id="KAG8458247.1"/>
    </source>
</evidence>
<name>A0A8J5X8A5_DIALT</name>
<dbReference type="InterPro" id="IPR051490">
    <property type="entry name" value="THEM6_lcsJ_thioesterase"/>
</dbReference>
<keyword evidence="2" id="KW-1185">Reference proteome</keyword>
<dbReference type="InterPro" id="IPR029069">
    <property type="entry name" value="HotDog_dom_sf"/>
</dbReference>
<dbReference type="CDD" id="cd00586">
    <property type="entry name" value="4HBT"/>
    <property type="match status" value="1"/>
</dbReference>
<sequence length="304" mass="32918">MRTMSSAAGVVRAGTPDSLAVLVGLVAFVLSRQLHARKCHGLAAAITAVLAASHVMDCALAARIGIARLVHELRRRRRRWAVEGDAARRGAFDDECTFIVGPEAIDRNAHMNNARYVRAANVARRALLLRTGIADVLAQDAPRARAEERTPLNLVIVSQVIRYRRELRLCQRYAVRSTIRWWEEPSTLFVEHRFVTRAGTAEQFVNAVQLVRYRLVGLGSRAVAGPDGACAISRLLRLAACRSGRELAACTSAGMLPHGPVAHARAAVCPRDVAMLASFDSESSEMLRAEGAARAAAPATASDK</sequence>
<comment type="caution">
    <text evidence="1">The sequence shown here is derived from an EMBL/GenBank/DDBJ whole genome shotgun (WGS) entry which is preliminary data.</text>
</comment>